<accession>A0A1I2LMM6</accession>
<dbReference type="PANTHER" id="PTHR21666:SF291">
    <property type="entry name" value="STAGE II SPORULATION PROTEIN Q"/>
    <property type="match status" value="1"/>
</dbReference>
<organism evidence="3 4">
    <name type="scientific">Planifilum fulgidum</name>
    <dbReference type="NCBI Taxonomy" id="201973"/>
    <lineage>
        <taxon>Bacteria</taxon>
        <taxon>Bacillati</taxon>
        <taxon>Bacillota</taxon>
        <taxon>Bacilli</taxon>
        <taxon>Bacillales</taxon>
        <taxon>Thermoactinomycetaceae</taxon>
        <taxon>Planifilum</taxon>
    </lineage>
</organism>
<reference evidence="3 4" key="1">
    <citation type="submission" date="2016-10" db="EMBL/GenBank/DDBJ databases">
        <authorList>
            <person name="de Groot N.N."/>
        </authorList>
    </citation>
    <scope>NUCLEOTIDE SEQUENCE [LARGE SCALE GENOMIC DNA]</scope>
    <source>
        <strain evidence="3 4">DSM 44945</strain>
    </source>
</reference>
<dbReference type="AlphaFoldDB" id="A0A1I2LMM6"/>
<feature type="domain" description="M23ase beta-sheet core" evidence="2">
    <location>
        <begin position="121"/>
        <end position="219"/>
    </location>
</feature>
<evidence type="ECO:0000256" key="1">
    <source>
        <dbReference type="SAM" id="Phobius"/>
    </source>
</evidence>
<proteinExistence type="predicted"/>
<dbReference type="CDD" id="cd12797">
    <property type="entry name" value="M23_peptidase"/>
    <property type="match status" value="1"/>
</dbReference>
<dbReference type="InterPro" id="IPR050570">
    <property type="entry name" value="Cell_wall_metabolism_enzyme"/>
</dbReference>
<keyword evidence="1" id="KW-0472">Membrane</keyword>
<dbReference type="EMBL" id="FOOK01000005">
    <property type="protein sequence ID" value="SFF80373.1"/>
    <property type="molecule type" value="Genomic_DNA"/>
</dbReference>
<keyword evidence="1" id="KW-0812">Transmembrane</keyword>
<sequence>MKPEQPNNNVKPIHKMKWRLRWKRLFSKKWAFPAIYLAAAALILSLVWWYSTSQEPGQKPTTGLEEVLKQEPVENVNAPQEMILPFAENAQAKAKMGFYNDAGSDQSKETSLVKYENTYWPHSGVDFAREDGKSFDVVAALDGKVIRVEENPIVGHLVEIQHDNGLVTVYQSLSDVKVKEGETVSQGALIARAGENSFEKDAGVHLHFEVRKDGQPLNPEQYLN</sequence>
<keyword evidence="1" id="KW-1133">Transmembrane helix</keyword>
<dbReference type="PANTHER" id="PTHR21666">
    <property type="entry name" value="PEPTIDASE-RELATED"/>
    <property type="match status" value="1"/>
</dbReference>
<dbReference type="STRING" id="201973.SAMN04488025_105139"/>
<dbReference type="SUPFAM" id="SSF51261">
    <property type="entry name" value="Duplicated hybrid motif"/>
    <property type="match status" value="1"/>
</dbReference>
<dbReference type="RefSeq" id="WP_245752040.1">
    <property type="nucleotide sequence ID" value="NZ_FOOK01000005.1"/>
</dbReference>
<evidence type="ECO:0000313" key="3">
    <source>
        <dbReference type="EMBL" id="SFF80373.1"/>
    </source>
</evidence>
<protein>
    <submittedName>
        <fullName evidence="3">Stage II sporulation protein Q</fullName>
    </submittedName>
</protein>
<name>A0A1I2LMM6_9BACL</name>
<gene>
    <name evidence="3" type="ORF">SAMN04488025_105139</name>
</gene>
<dbReference type="InterPro" id="IPR016047">
    <property type="entry name" value="M23ase_b-sheet_dom"/>
</dbReference>
<keyword evidence="4" id="KW-1185">Reference proteome</keyword>
<dbReference type="InterPro" id="IPR011055">
    <property type="entry name" value="Dup_hybrid_motif"/>
</dbReference>
<dbReference type="Proteomes" id="UP000198661">
    <property type="component" value="Unassembled WGS sequence"/>
</dbReference>
<dbReference type="GO" id="GO:0004222">
    <property type="term" value="F:metalloendopeptidase activity"/>
    <property type="evidence" value="ECO:0007669"/>
    <property type="project" value="TreeGrafter"/>
</dbReference>
<dbReference type="Pfam" id="PF01551">
    <property type="entry name" value="Peptidase_M23"/>
    <property type="match status" value="1"/>
</dbReference>
<evidence type="ECO:0000313" key="4">
    <source>
        <dbReference type="Proteomes" id="UP000198661"/>
    </source>
</evidence>
<evidence type="ECO:0000259" key="2">
    <source>
        <dbReference type="Pfam" id="PF01551"/>
    </source>
</evidence>
<feature type="transmembrane region" description="Helical" evidence="1">
    <location>
        <begin position="30"/>
        <end position="50"/>
    </location>
</feature>
<dbReference type="Gene3D" id="2.70.70.10">
    <property type="entry name" value="Glucose Permease (Domain IIA)"/>
    <property type="match status" value="1"/>
</dbReference>